<evidence type="ECO:0008006" key="3">
    <source>
        <dbReference type="Google" id="ProtNLM"/>
    </source>
</evidence>
<accession>A0A2M7G3I7</accession>
<gene>
    <name evidence="1" type="ORF">COW36_11725</name>
</gene>
<protein>
    <recommendedName>
        <fullName evidence="3">WD40 repeat domain-containing protein</fullName>
    </recommendedName>
</protein>
<organism evidence="1 2">
    <name type="scientific">bacterium (Candidatus Blackallbacteria) CG17_big_fil_post_rev_8_21_14_2_50_48_46</name>
    <dbReference type="NCBI Taxonomy" id="2014261"/>
    <lineage>
        <taxon>Bacteria</taxon>
        <taxon>Candidatus Blackallbacteria</taxon>
    </lineage>
</organism>
<evidence type="ECO:0000313" key="2">
    <source>
        <dbReference type="Proteomes" id="UP000231019"/>
    </source>
</evidence>
<dbReference type="EMBL" id="PFFQ01000037">
    <property type="protein sequence ID" value="PIW16432.1"/>
    <property type="molecule type" value="Genomic_DNA"/>
</dbReference>
<dbReference type="AlphaFoldDB" id="A0A2M7G3I7"/>
<comment type="caution">
    <text evidence="1">The sequence shown here is derived from an EMBL/GenBank/DDBJ whole genome shotgun (WGS) entry which is preliminary data.</text>
</comment>
<proteinExistence type="predicted"/>
<name>A0A2M7G3I7_9BACT</name>
<dbReference type="Proteomes" id="UP000231019">
    <property type="component" value="Unassembled WGS sequence"/>
</dbReference>
<evidence type="ECO:0000313" key="1">
    <source>
        <dbReference type="EMBL" id="PIW16432.1"/>
    </source>
</evidence>
<sequence length="361" mass="41851">MELIYQTEIRAMNLLWLGEEELIICSDSIFNFFHVHSLKSQPAIKQLSDLNGLCYLGKMLLLEEQPNEKRLLLLIDPFDNYGFSYFHLDESLVKPYNPDNPFEEPVRQTLFDSSVQELFATESQQDIQVSPDGHLVAIRGDRSVCIFETVSGKLLRKIDDTTLQANTDKIELHLERFYRYADIFWLNERLLTLVKADTSFFFQFQLLVIDVETGSGIGELPMLSPPEYFSTLLVNQKKIFTSMANGLVIIDREDWGSYEIIKHPHTLIQDMFFSYDGQSLITIGQEHYFNCYEKATEIQGPNDLELIWIDPNNKQIQKREILPINYSEVYPNPFGPTLAFIDSSSKNLSIWKYEISKSPKI</sequence>
<reference evidence="1 2" key="1">
    <citation type="submission" date="2017-09" db="EMBL/GenBank/DDBJ databases">
        <title>Depth-based differentiation of microbial function through sediment-hosted aquifers and enrichment of novel symbionts in the deep terrestrial subsurface.</title>
        <authorList>
            <person name="Probst A.J."/>
            <person name="Ladd B."/>
            <person name="Jarett J.K."/>
            <person name="Geller-Mcgrath D.E."/>
            <person name="Sieber C.M."/>
            <person name="Emerson J.B."/>
            <person name="Anantharaman K."/>
            <person name="Thomas B.C."/>
            <person name="Malmstrom R."/>
            <person name="Stieglmeier M."/>
            <person name="Klingl A."/>
            <person name="Woyke T."/>
            <person name="Ryan C.M."/>
            <person name="Banfield J.F."/>
        </authorList>
    </citation>
    <scope>NUCLEOTIDE SEQUENCE [LARGE SCALE GENOMIC DNA]</scope>
    <source>
        <strain evidence="1">CG17_big_fil_post_rev_8_21_14_2_50_48_46</strain>
    </source>
</reference>
<dbReference type="SUPFAM" id="SSF82171">
    <property type="entry name" value="DPP6 N-terminal domain-like"/>
    <property type="match status" value="1"/>
</dbReference>